<reference evidence="2" key="1">
    <citation type="journal article" date="2021" name="PeerJ">
        <title>Extensive microbial diversity within the chicken gut microbiome revealed by metagenomics and culture.</title>
        <authorList>
            <person name="Gilroy R."/>
            <person name="Ravi A."/>
            <person name="Getino M."/>
            <person name="Pursley I."/>
            <person name="Horton D.L."/>
            <person name="Alikhan N.F."/>
            <person name="Baker D."/>
            <person name="Gharbi K."/>
            <person name="Hall N."/>
            <person name="Watson M."/>
            <person name="Adriaenssens E.M."/>
            <person name="Foster-Nyarko E."/>
            <person name="Jarju S."/>
            <person name="Secka A."/>
            <person name="Antonio M."/>
            <person name="Oren A."/>
            <person name="Chaudhuri R.R."/>
            <person name="La Ragione R."/>
            <person name="Hildebrand F."/>
            <person name="Pallen M.J."/>
        </authorList>
    </citation>
    <scope>NUCLEOTIDE SEQUENCE</scope>
    <source>
        <strain evidence="2">9264</strain>
    </source>
</reference>
<feature type="non-terminal residue" evidence="2">
    <location>
        <position position="1"/>
    </location>
</feature>
<protein>
    <recommendedName>
        <fullName evidence="1">Amidase domain-containing protein</fullName>
    </recommendedName>
</protein>
<evidence type="ECO:0000313" key="3">
    <source>
        <dbReference type="Proteomes" id="UP000823889"/>
    </source>
</evidence>
<evidence type="ECO:0000259" key="1">
    <source>
        <dbReference type="Pfam" id="PF01425"/>
    </source>
</evidence>
<dbReference type="InterPro" id="IPR023631">
    <property type="entry name" value="Amidase_dom"/>
</dbReference>
<dbReference type="EMBL" id="DWUQ01000085">
    <property type="protein sequence ID" value="HJD44233.1"/>
    <property type="molecule type" value="Genomic_DNA"/>
</dbReference>
<dbReference type="Gene3D" id="3.90.1300.10">
    <property type="entry name" value="Amidase signature (AS) domain"/>
    <property type="match status" value="1"/>
</dbReference>
<dbReference type="InterPro" id="IPR036928">
    <property type="entry name" value="AS_sf"/>
</dbReference>
<accession>A0A9D2RFQ2</accession>
<sequence>VAVASMHVPFSLGTDSAGSTRIPAALNGCVGYRPSLGRYSTEGVAPLSTHRDTVGGLSSNVVDIVQIDKILRPNPPSAQKFQGPIRLGVIKEAWAQLDSEVEHHCLAALERIKQQGIQVVELRLPRSFELAATCSAALILYDFPIEFSGYLSAYDVGLSYADIQRQVRSPDIKALIRRLITPQRLPSGAGGFEELDPIYQEAISHWRPAMLQEYQDAIKAHKLHGFLFPTVNTLAPLATAESNDPQHFERLTRNILPGSCIGLAGMSLPVAFAGDQLAVGLSIDVMPNQDELLFIIASKVEQALGFAKGITPPTL</sequence>
<proteinExistence type="predicted"/>
<evidence type="ECO:0000313" key="2">
    <source>
        <dbReference type="EMBL" id="HJD44233.1"/>
    </source>
</evidence>
<organism evidence="2 3">
    <name type="scientific">Candidatus Paenalcaligenes intestinipullorum</name>
    <dbReference type="NCBI Taxonomy" id="2838718"/>
    <lineage>
        <taxon>Bacteria</taxon>
        <taxon>Pseudomonadati</taxon>
        <taxon>Pseudomonadota</taxon>
        <taxon>Betaproteobacteria</taxon>
        <taxon>Burkholderiales</taxon>
        <taxon>Alcaligenaceae</taxon>
        <taxon>Paenalcaligenes</taxon>
    </lineage>
</organism>
<dbReference type="SUPFAM" id="SSF75304">
    <property type="entry name" value="Amidase signature (AS) enzymes"/>
    <property type="match status" value="1"/>
</dbReference>
<dbReference type="PANTHER" id="PTHR11895">
    <property type="entry name" value="TRANSAMIDASE"/>
    <property type="match status" value="1"/>
</dbReference>
<dbReference type="PANTHER" id="PTHR11895:SF151">
    <property type="entry name" value="GLUTAMYL-TRNA(GLN) AMIDOTRANSFERASE SUBUNIT A"/>
    <property type="match status" value="1"/>
</dbReference>
<name>A0A9D2RFQ2_9BURK</name>
<dbReference type="Pfam" id="PF01425">
    <property type="entry name" value="Amidase"/>
    <property type="match status" value="1"/>
</dbReference>
<dbReference type="AlphaFoldDB" id="A0A9D2RFQ2"/>
<dbReference type="InterPro" id="IPR000120">
    <property type="entry name" value="Amidase"/>
</dbReference>
<feature type="domain" description="Amidase" evidence="1">
    <location>
        <begin position="2"/>
        <end position="293"/>
    </location>
</feature>
<reference evidence="2" key="2">
    <citation type="submission" date="2021-04" db="EMBL/GenBank/DDBJ databases">
        <authorList>
            <person name="Gilroy R."/>
        </authorList>
    </citation>
    <scope>NUCLEOTIDE SEQUENCE</scope>
    <source>
        <strain evidence="2">9264</strain>
    </source>
</reference>
<dbReference type="Proteomes" id="UP000823889">
    <property type="component" value="Unassembled WGS sequence"/>
</dbReference>
<gene>
    <name evidence="2" type="ORF">H9906_04290</name>
</gene>
<dbReference type="GO" id="GO:0003824">
    <property type="term" value="F:catalytic activity"/>
    <property type="evidence" value="ECO:0007669"/>
    <property type="project" value="InterPro"/>
</dbReference>
<comment type="caution">
    <text evidence="2">The sequence shown here is derived from an EMBL/GenBank/DDBJ whole genome shotgun (WGS) entry which is preliminary data.</text>
</comment>